<comment type="caution">
    <text evidence="1">The sequence shown here is derived from an EMBL/GenBank/DDBJ whole genome shotgun (WGS) entry which is preliminary data.</text>
</comment>
<dbReference type="EMBL" id="JAWDGP010001840">
    <property type="protein sequence ID" value="KAK3787751.1"/>
    <property type="molecule type" value="Genomic_DNA"/>
</dbReference>
<name>A0AAE1AIH6_9GAST</name>
<dbReference type="Proteomes" id="UP001283361">
    <property type="component" value="Unassembled WGS sequence"/>
</dbReference>
<protein>
    <submittedName>
        <fullName evidence="1">Uncharacterized protein</fullName>
    </submittedName>
</protein>
<keyword evidence="2" id="KW-1185">Reference proteome</keyword>
<gene>
    <name evidence="1" type="ORF">RRG08_049697</name>
</gene>
<evidence type="ECO:0000313" key="1">
    <source>
        <dbReference type="EMBL" id="KAK3787751.1"/>
    </source>
</evidence>
<feature type="non-terminal residue" evidence="1">
    <location>
        <position position="1"/>
    </location>
</feature>
<evidence type="ECO:0000313" key="2">
    <source>
        <dbReference type="Proteomes" id="UP001283361"/>
    </source>
</evidence>
<sequence>VEPIEFLDYKDRAGVSRTGLEEANEELSIKYLVNEASCYAEFTSLSNIYGAKWAYILSDHKDLTAEDAEHIQATLKQFEEDDCSAWGV</sequence>
<reference evidence="1" key="1">
    <citation type="journal article" date="2023" name="G3 (Bethesda)">
        <title>A reference genome for the long-term kleptoplast-retaining sea slug Elysia crispata morphotype clarki.</title>
        <authorList>
            <person name="Eastman K.E."/>
            <person name="Pendleton A.L."/>
            <person name="Shaikh M.A."/>
            <person name="Suttiyut T."/>
            <person name="Ogas R."/>
            <person name="Tomko P."/>
            <person name="Gavelis G."/>
            <person name="Widhalm J.R."/>
            <person name="Wisecaver J.H."/>
        </authorList>
    </citation>
    <scope>NUCLEOTIDE SEQUENCE</scope>
    <source>
        <strain evidence="1">ECLA1</strain>
    </source>
</reference>
<proteinExistence type="predicted"/>
<dbReference type="AlphaFoldDB" id="A0AAE1AIH6"/>
<organism evidence="1 2">
    <name type="scientific">Elysia crispata</name>
    <name type="common">lettuce slug</name>
    <dbReference type="NCBI Taxonomy" id="231223"/>
    <lineage>
        <taxon>Eukaryota</taxon>
        <taxon>Metazoa</taxon>
        <taxon>Spiralia</taxon>
        <taxon>Lophotrochozoa</taxon>
        <taxon>Mollusca</taxon>
        <taxon>Gastropoda</taxon>
        <taxon>Heterobranchia</taxon>
        <taxon>Euthyneura</taxon>
        <taxon>Panpulmonata</taxon>
        <taxon>Sacoglossa</taxon>
        <taxon>Placobranchoidea</taxon>
        <taxon>Plakobranchidae</taxon>
        <taxon>Elysia</taxon>
    </lineage>
</organism>
<accession>A0AAE1AIH6</accession>